<dbReference type="Proteomes" id="UP000241074">
    <property type="component" value="Chromosome"/>
</dbReference>
<evidence type="ECO:0000313" key="10">
    <source>
        <dbReference type="Proteomes" id="UP000241074"/>
    </source>
</evidence>
<reference evidence="9 10" key="2">
    <citation type="submission" date="2018-03" db="EMBL/GenBank/DDBJ databases">
        <authorList>
            <person name="Keele B.F."/>
        </authorList>
    </citation>
    <scope>NUCLEOTIDE SEQUENCE [LARGE SCALE GENOMIC DNA]</scope>
    <source>
        <strain evidence="9 10">D13</strain>
    </source>
</reference>
<evidence type="ECO:0000313" key="9">
    <source>
        <dbReference type="EMBL" id="AVP98426.1"/>
    </source>
</evidence>
<feature type="binding site" evidence="5">
    <location>
        <position position="216"/>
    </location>
    <ligand>
        <name>FAD</name>
        <dbReference type="ChEBI" id="CHEBI:57692"/>
    </ligand>
</feature>
<evidence type="ECO:0000259" key="7">
    <source>
        <dbReference type="PROSITE" id="PS00623"/>
    </source>
</evidence>
<name>A0A2P1PU98_9GAMM</name>
<comment type="cofactor">
    <cofactor evidence="1 5">
        <name>FAD</name>
        <dbReference type="ChEBI" id="CHEBI:57692"/>
    </cofactor>
</comment>
<dbReference type="OrthoDB" id="9785276at2"/>
<gene>
    <name evidence="9" type="ORF">C7S18_15060</name>
</gene>
<dbReference type="PANTHER" id="PTHR11552:SF147">
    <property type="entry name" value="CHOLINE DEHYDROGENASE, MITOCHONDRIAL"/>
    <property type="match status" value="1"/>
</dbReference>
<protein>
    <submittedName>
        <fullName evidence="9">GMC family oxidoreductase</fullName>
    </submittedName>
</protein>
<dbReference type="PROSITE" id="PS00623">
    <property type="entry name" value="GMC_OXRED_1"/>
    <property type="match status" value="1"/>
</dbReference>
<dbReference type="AlphaFoldDB" id="A0A2P1PU98"/>
<proteinExistence type="inferred from homology"/>
<dbReference type="PANTHER" id="PTHR11552">
    <property type="entry name" value="GLUCOSE-METHANOL-CHOLINE GMC OXIDOREDUCTASE"/>
    <property type="match status" value="1"/>
</dbReference>
<dbReference type="EMBL" id="CP027860">
    <property type="protein sequence ID" value="AVP98426.1"/>
    <property type="molecule type" value="Genomic_DNA"/>
</dbReference>
<keyword evidence="10" id="KW-1185">Reference proteome</keyword>
<evidence type="ECO:0000256" key="1">
    <source>
        <dbReference type="ARBA" id="ARBA00001974"/>
    </source>
</evidence>
<organism evidence="9 10">
    <name type="scientific">Ahniella affigens</name>
    <dbReference type="NCBI Taxonomy" id="2021234"/>
    <lineage>
        <taxon>Bacteria</taxon>
        <taxon>Pseudomonadati</taxon>
        <taxon>Pseudomonadota</taxon>
        <taxon>Gammaproteobacteria</taxon>
        <taxon>Lysobacterales</taxon>
        <taxon>Rhodanobacteraceae</taxon>
        <taxon>Ahniella</taxon>
    </lineage>
</organism>
<reference evidence="9 10" key="1">
    <citation type="submission" date="2018-03" db="EMBL/GenBank/DDBJ databases">
        <title>Ahniella affigens gen. nov., sp. nov., a gammaproteobacterium isolated from sandy soil near a stream.</title>
        <authorList>
            <person name="Ko Y."/>
            <person name="Kim J.-H."/>
        </authorList>
    </citation>
    <scope>NUCLEOTIDE SEQUENCE [LARGE SCALE GENOMIC DNA]</scope>
    <source>
        <strain evidence="9 10">D13</strain>
    </source>
</reference>
<dbReference type="InterPro" id="IPR036188">
    <property type="entry name" value="FAD/NAD-bd_sf"/>
</dbReference>
<evidence type="ECO:0000259" key="8">
    <source>
        <dbReference type="PROSITE" id="PS00624"/>
    </source>
</evidence>
<dbReference type="InterPro" id="IPR007867">
    <property type="entry name" value="GMC_OxRtase_C"/>
</dbReference>
<accession>A0A2P1PU98</accession>
<dbReference type="Gene3D" id="3.50.50.60">
    <property type="entry name" value="FAD/NAD(P)-binding domain"/>
    <property type="match status" value="1"/>
</dbReference>
<dbReference type="RefSeq" id="WP_106892347.1">
    <property type="nucleotide sequence ID" value="NZ_CP027860.1"/>
</dbReference>
<dbReference type="PIRSF" id="PIRSF000137">
    <property type="entry name" value="Alcohol_oxidase"/>
    <property type="match status" value="1"/>
</dbReference>
<keyword evidence="3 6" id="KW-0285">Flavoprotein</keyword>
<dbReference type="Pfam" id="PF05199">
    <property type="entry name" value="GMC_oxred_C"/>
    <property type="match status" value="1"/>
</dbReference>
<dbReference type="Pfam" id="PF00732">
    <property type="entry name" value="GMC_oxred_N"/>
    <property type="match status" value="1"/>
</dbReference>
<dbReference type="SUPFAM" id="SSF51905">
    <property type="entry name" value="FAD/NAD(P)-binding domain"/>
    <property type="match status" value="1"/>
</dbReference>
<evidence type="ECO:0000256" key="5">
    <source>
        <dbReference type="PIRSR" id="PIRSR000137-2"/>
    </source>
</evidence>
<feature type="domain" description="Glucose-methanol-choline oxidoreductase N-terminal" evidence="7">
    <location>
        <begin position="79"/>
        <end position="102"/>
    </location>
</feature>
<dbReference type="NCBIfam" id="NF002550">
    <property type="entry name" value="PRK02106.1"/>
    <property type="match status" value="1"/>
</dbReference>
<dbReference type="InterPro" id="IPR012132">
    <property type="entry name" value="GMC_OxRdtase"/>
</dbReference>
<comment type="similarity">
    <text evidence="2 6">Belongs to the GMC oxidoreductase family.</text>
</comment>
<evidence type="ECO:0000256" key="3">
    <source>
        <dbReference type="ARBA" id="ARBA00022630"/>
    </source>
</evidence>
<dbReference type="PROSITE" id="PS00624">
    <property type="entry name" value="GMC_OXRED_2"/>
    <property type="match status" value="1"/>
</dbReference>
<sequence length="523" mass="57522">MYDFIIIGAGSAGCVLANRLSEQSGNRVLLLEAGPRDWHPFIHMPAGIAKLVNRKGVNWDYETEPEAELNQRRLWWPRGKVLGGSSSINAMCYIRGHKRDYDQWAEAGNPGWAYQDVLHYFRKSETNERGADGYHGGSGPLNVADLRYTNKLSTVFIEGADSVGYGRNHDFNGASMNGFGLYQVTQKNGQRCSAAAGYLRPAESRSNLTIMTGAQVQRVQIEQGRAVAVEYLYKGHLQRAEASREILLSGGALNSPHLLMLSGIGDREALKAFGIPSNVHLPGVGRNLHDHLDACTIFHCKEPITYDRTNDAVIALQYAFFKRGPGTSNIAEAGGFIRSKHAPDERPDVQFHFVPAILDDHGRNRIKGYGFTMHACHLQPKSRGYVSLRSADPQDKVRIFANYLQDPLDRATLIEAVRASRKIAHSKPFEPYRGAEMFPGDNDDSDAAILAFLRKKCETVYHPVGTCKMGQGHDAVVDSALKVHGVQGLRVVDASIMPTIVSGNTNAPTIMIAEKAADLILNA</sequence>
<evidence type="ECO:0000256" key="4">
    <source>
        <dbReference type="ARBA" id="ARBA00022827"/>
    </source>
</evidence>
<dbReference type="Gene3D" id="3.30.560.10">
    <property type="entry name" value="Glucose Oxidase, domain 3"/>
    <property type="match status" value="1"/>
</dbReference>
<dbReference type="GO" id="GO:0016614">
    <property type="term" value="F:oxidoreductase activity, acting on CH-OH group of donors"/>
    <property type="evidence" value="ECO:0007669"/>
    <property type="project" value="InterPro"/>
</dbReference>
<keyword evidence="4 5" id="KW-0274">FAD</keyword>
<feature type="domain" description="Glucose-methanol-choline oxidoreductase N-terminal" evidence="8">
    <location>
        <begin position="251"/>
        <end position="265"/>
    </location>
</feature>
<dbReference type="InterPro" id="IPR000172">
    <property type="entry name" value="GMC_OxRdtase_N"/>
</dbReference>
<evidence type="ECO:0000256" key="6">
    <source>
        <dbReference type="RuleBase" id="RU003968"/>
    </source>
</evidence>
<dbReference type="KEGG" id="xba:C7S18_15060"/>
<dbReference type="GO" id="GO:0050660">
    <property type="term" value="F:flavin adenine dinucleotide binding"/>
    <property type="evidence" value="ECO:0007669"/>
    <property type="project" value="InterPro"/>
</dbReference>
<evidence type="ECO:0000256" key="2">
    <source>
        <dbReference type="ARBA" id="ARBA00010790"/>
    </source>
</evidence>
<dbReference type="SUPFAM" id="SSF54373">
    <property type="entry name" value="FAD-linked reductases, C-terminal domain"/>
    <property type="match status" value="1"/>
</dbReference>
<feature type="binding site" evidence="5">
    <location>
        <position position="81"/>
    </location>
    <ligand>
        <name>FAD</name>
        <dbReference type="ChEBI" id="CHEBI:57692"/>
    </ligand>
</feature>